<dbReference type="InterPro" id="IPR036291">
    <property type="entry name" value="NAD(P)-bd_dom_sf"/>
</dbReference>
<dbReference type="Proteomes" id="UP000593892">
    <property type="component" value="Chromosome"/>
</dbReference>
<dbReference type="Pfam" id="PF22725">
    <property type="entry name" value="GFO_IDH_MocA_C3"/>
    <property type="match status" value="1"/>
</dbReference>
<dbReference type="InterPro" id="IPR000683">
    <property type="entry name" value="Gfo/Idh/MocA-like_OxRdtase_N"/>
</dbReference>
<dbReference type="InterPro" id="IPR055170">
    <property type="entry name" value="GFO_IDH_MocA-like_dom"/>
</dbReference>
<dbReference type="PANTHER" id="PTHR43818">
    <property type="entry name" value="BCDNA.GH03377"/>
    <property type="match status" value="1"/>
</dbReference>
<name>A0A7S7NV21_PALFE</name>
<dbReference type="PANTHER" id="PTHR43818:SF5">
    <property type="entry name" value="OXIDOREDUCTASE FAMILY PROTEIN"/>
    <property type="match status" value="1"/>
</dbReference>
<reference evidence="3 4" key="1">
    <citation type="submission" date="2020-10" db="EMBL/GenBank/DDBJ databases">
        <title>Complete genome sequence of Paludibaculum fermentans P105T, a facultatively anaerobic acidobacterium capable of dissimilatory Fe(III) reduction.</title>
        <authorList>
            <person name="Dedysh S.N."/>
            <person name="Beletsky A.V."/>
            <person name="Kulichevskaya I.S."/>
            <person name="Mardanov A.V."/>
            <person name="Ravin N.V."/>
        </authorList>
    </citation>
    <scope>NUCLEOTIDE SEQUENCE [LARGE SCALE GENOMIC DNA]</scope>
    <source>
        <strain evidence="3 4">P105</strain>
    </source>
</reference>
<dbReference type="SUPFAM" id="SSF55347">
    <property type="entry name" value="Glyceraldehyde-3-phosphate dehydrogenase-like, C-terminal domain"/>
    <property type="match status" value="1"/>
</dbReference>
<accession>A0A7S7NV21</accession>
<evidence type="ECO:0000259" key="1">
    <source>
        <dbReference type="Pfam" id="PF01408"/>
    </source>
</evidence>
<protein>
    <submittedName>
        <fullName evidence="3">Gfo/Idh/MocA family oxidoreductase</fullName>
    </submittedName>
</protein>
<dbReference type="Gene3D" id="3.40.50.720">
    <property type="entry name" value="NAD(P)-binding Rossmann-like Domain"/>
    <property type="match status" value="1"/>
</dbReference>
<dbReference type="SUPFAM" id="SSF51735">
    <property type="entry name" value="NAD(P)-binding Rossmann-fold domains"/>
    <property type="match status" value="1"/>
</dbReference>
<dbReference type="GO" id="GO:0000166">
    <property type="term" value="F:nucleotide binding"/>
    <property type="evidence" value="ECO:0007669"/>
    <property type="project" value="InterPro"/>
</dbReference>
<dbReference type="EMBL" id="CP063849">
    <property type="protein sequence ID" value="QOY90270.1"/>
    <property type="molecule type" value="Genomic_DNA"/>
</dbReference>
<evidence type="ECO:0000313" key="4">
    <source>
        <dbReference type="Proteomes" id="UP000593892"/>
    </source>
</evidence>
<dbReference type="AlphaFoldDB" id="A0A7S7NV21"/>
<proteinExistence type="predicted"/>
<sequence length="395" mass="43820">MKDVTRRGVVAGAAGGLMLVKPETAFGYQANSKVVFGIIGTGGRGTYVGTHMTNDANAQLGAICDIYPDRIDRGKTQIPGADKVPAYKDLNELLARKDIDAVLIATPVFLHPVHFEAAVKAGKHIYCEKPAGASVAGVKRLLAAAKKADPSKTIQFGFQQRHSPEYLKAWDIYKAGKIGDVKMMMSYWVLGGTPPTQGPTTPLPPEEEKIRRWGSWRETSGGPIVEQDCHGVDVLNWWAEAHPTKAIGTGGLRYPIPYGDWTSDHHNITYYYPKGIEGWLISVKHTAGYRDVKEQMYGSQGMLELARTYYKWHGPIATSPLKNADDLRDRSLIERGDSKREITIDAIEYFYKSIVDKKPHNLAQDAADSTLTSLLGRMAFEKKREVTWEELLKSE</sequence>
<dbReference type="RefSeq" id="WP_194451935.1">
    <property type="nucleotide sequence ID" value="NZ_CP063849.1"/>
</dbReference>
<gene>
    <name evidence="3" type="ORF">IRI77_10035</name>
</gene>
<evidence type="ECO:0000313" key="3">
    <source>
        <dbReference type="EMBL" id="QOY90270.1"/>
    </source>
</evidence>
<keyword evidence="4" id="KW-1185">Reference proteome</keyword>
<feature type="domain" description="Gfo/Idh/MocA-like oxidoreductase N-terminal" evidence="1">
    <location>
        <begin position="36"/>
        <end position="149"/>
    </location>
</feature>
<organism evidence="3 4">
    <name type="scientific">Paludibaculum fermentans</name>
    <dbReference type="NCBI Taxonomy" id="1473598"/>
    <lineage>
        <taxon>Bacteria</taxon>
        <taxon>Pseudomonadati</taxon>
        <taxon>Acidobacteriota</taxon>
        <taxon>Terriglobia</taxon>
        <taxon>Bryobacterales</taxon>
        <taxon>Bryobacteraceae</taxon>
        <taxon>Paludibaculum</taxon>
    </lineage>
</organism>
<feature type="domain" description="GFO/IDH/MocA-like oxidoreductase" evidence="2">
    <location>
        <begin position="166"/>
        <end position="304"/>
    </location>
</feature>
<dbReference type="Pfam" id="PF01408">
    <property type="entry name" value="GFO_IDH_MocA"/>
    <property type="match status" value="1"/>
</dbReference>
<dbReference type="KEGG" id="pfer:IRI77_10035"/>
<dbReference type="InterPro" id="IPR050463">
    <property type="entry name" value="Gfo/Idh/MocA_oxidrdct_glycsds"/>
</dbReference>
<evidence type="ECO:0000259" key="2">
    <source>
        <dbReference type="Pfam" id="PF22725"/>
    </source>
</evidence>
<dbReference type="Gene3D" id="3.30.360.10">
    <property type="entry name" value="Dihydrodipicolinate Reductase, domain 2"/>
    <property type="match status" value="1"/>
</dbReference>